<dbReference type="InterPro" id="IPR017871">
    <property type="entry name" value="ABC_transporter-like_CS"/>
</dbReference>
<feature type="region of interest" description="Disordered" evidence="10">
    <location>
        <begin position="1"/>
        <end position="33"/>
    </location>
</feature>
<feature type="transmembrane region" description="Helical" evidence="11">
    <location>
        <begin position="214"/>
        <end position="232"/>
    </location>
</feature>
<keyword evidence="4 11" id="KW-0812">Transmembrane</keyword>
<feature type="compositionally biased region" description="Acidic residues" evidence="10">
    <location>
        <begin position="668"/>
        <end position="677"/>
    </location>
</feature>
<feature type="compositionally biased region" description="Low complexity" evidence="10">
    <location>
        <begin position="678"/>
        <end position="687"/>
    </location>
</feature>
<dbReference type="Pfam" id="PF00664">
    <property type="entry name" value="ABC_membrane"/>
    <property type="match status" value="2"/>
</dbReference>
<dbReference type="Pfam" id="PF00005">
    <property type="entry name" value="ABC_tran"/>
    <property type="match status" value="2"/>
</dbReference>
<feature type="domain" description="ABC transporter" evidence="12">
    <location>
        <begin position="1075"/>
        <end position="1311"/>
    </location>
</feature>
<dbReference type="GO" id="GO:0015421">
    <property type="term" value="F:ABC-type oligopeptide transporter activity"/>
    <property type="evidence" value="ECO:0007669"/>
    <property type="project" value="TreeGrafter"/>
</dbReference>
<evidence type="ECO:0000256" key="1">
    <source>
        <dbReference type="ARBA" id="ARBA00004651"/>
    </source>
</evidence>
<name>A0A9N8WN95_9GLOM</name>
<dbReference type="SUPFAM" id="SSF90123">
    <property type="entry name" value="ABC transporter transmembrane region"/>
    <property type="match status" value="2"/>
</dbReference>
<dbReference type="GO" id="GO:0005886">
    <property type="term" value="C:plasma membrane"/>
    <property type="evidence" value="ECO:0007669"/>
    <property type="project" value="UniProtKB-SubCell"/>
</dbReference>
<feature type="transmembrane region" description="Helical" evidence="11">
    <location>
        <begin position="1014"/>
        <end position="1033"/>
    </location>
</feature>
<dbReference type="CDD" id="cd18577">
    <property type="entry name" value="ABC_6TM_Pgp_ABCB1_D1_like"/>
    <property type="match status" value="1"/>
</dbReference>
<accession>A0A9N8WN95</accession>
<evidence type="ECO:0000259" key="13">
    <source>
        <dbReference type="PROSITE" id="PS50929"/>
    </source>
</evidence>
<evidence type="ECO:0000256" key="5">
    <source>
        <dbReference type="ARBA" id="ARBA00022741"/>
    </source>
</evidence>
<dbReference type="FunFam" id="1.20.1560.10:FF:000009">
    <property type="entry name" value="ABC transporter B family member 1"/>
    <property type="match status" value="1"/>
</dbReference>
<feature type="domain" description="ABC transporter" evidence="12">
    <location>
        <begin position="418"/>
        <end position="657"/>
    </location>
</feature>
<dbReference type="OrthoDB" id="6500128at2759"/>
<keyword evidence="5" id="KW-0547">Nucleotide-binding</keyword>
<dbReference type="InterPro" id="IPR027417">
    <property type="entry name" value="P-loop_NTPase"/>
</dbReference>
<dbReference type="PROSITE" id="PS50929">
    <property type="entry name" value="ABC_TM1F"/>
    <property type="match status" value="2"/>
</dbReference>
<feature type="transmembrane region" description="Helical" evidence="11">
    <location>
        <begin position="139"/>
        <end position="162"/>
    </location>
</feature>
<keyword evidence="3" id="KW-0813">Transport</keyword>
<evidence type="ECO:0000313" key="14">
    <source>
        <dbReference type="EMBL" id="CAG8494914.1"/>
    </source>
</evidence>
<dbReference type="PROSITE" id="PS50893">
    <property type="entry name" value="ABC_TRANSPORTER_2"/>
    <property type="match status" value="2"/>
</dbReference>
<feature type="transmembrane region" description="Helical" evidence="11">
    <location>
        <begin position="316"/>
        <end position="340"/>
    </location>
</feature>
<evidence type="ECO:0000256" key="4">
    <source>
        <dbReference type="ARBA" id="ARBA00022692"/>
    </source>
</evidence>
<dbReference type="InterPro" id="IPR039421">
    <property type="entry name" value="Type_1_exporter"/>
</dbReference>
<dbReference type="PANTHER" id="PTHR43394:SF27">
    <property type="entry name" value="ATP-DEPENDENT TRANSLOCASE ABCB1-LIKE"/>
    <property type="match status" value="1"/>
</dbReference>
<keyword evidence="8 11" id="KW-0472">Membrane</keyword>
<dbReference type="SMART" id="SM00382">
    <property type="entry name" value="AAA"/>
    <property type="match status" value="2"/>
</dbReference>
<feature type="transmembrane region" description="Helical" evidence="11">
    <location>
        <begin position="896"/>
        <end position="918"/>
    </location>
</feature>
<feature type="transmembrane region" description="Helical" evidence="11">
    <location>
        <begin position="355"/>
        <end position="372"/>
    </location>
</feature>
<evidence type="ECO:0000313" key="15">
    <source>
        <dbReference type="Proteomes" id="UP000789739"/>
    </source>
</evidence>
<dbReference type="PANTHER" id="PTHR43394">
    <property type="entry name" value="ATP-DEPENDENT PERMEASE MDL1, MITOCHONDRIAL"/>
    <property type="match status" value="1"/>
</dbReference>
<organism evidence="14 15">
    <name type="scientific">Paraglomus brasilianum</name>
    <dbReference type="NCBI Taxonomy" id="144538"/>
    <lineage>
        <taxon>Eukaryota</taxon>
        <taxon>Fungi</taxon>
        <taxon>Fungi incertae sedis</taxon>
        <taxon>Mucoromycota</taxon>
        <taxon>Glomeromycotina</taxon>
        <taxon>Glomeromycetes</taxon>
        <taxon>Paraglomerales</taxon>
        <taxon>Paraglomeraceae</taxon>
        <taxon>Paraglomus</taxon>
    </lineage>
</organism>
<dbReference type="InterPro" id="IPR036640">
    <property type="entry name" value="ABC1_TM_sf"/>
</dbReference>
<evidence type="ECO:0000256" key="9">
    <source>
        <dbReference type="ARBA" id="ARBA00023180"/>
    </source>
</evidence>
<dbReference type="EMBL" id="CAJVPI010000175">
    <property type="protein sequence ID" value="CAG8494914.1"/>
    <property type="molecule type" value="Genomic_DNA"/>
</dbReference>
<dbReference type="GO" id="GO:0090374">
    <property type="term" value="P:oligopeptide export from mitochondrion"/>
    <property type="evidence" value="ECO:0007669"/>
    <property type="project" value="TreeGrafter"/>
</dbReference>
<dbReference type="FunFam" id="3.40.50.300:FF:000916">
    <property type="entry name" value="ABC transporter B family member 9"/>
    <property type="match status" value="1"/>
</dbReference>
<evidence type="ECO:0000259" key="12">
    <source>
        <dbReference type="PROSITE" id="PS50893"/>
    </source>
</evidence>
<feature type="compositionally biased region" description="Polar residues" evidence="10">
    <location>
        <begin position="13"/>
        <end position="32"/>
    </location>
</feature>
<dbReference type="Gene3D" id="3.40.50.300">
    <property type="entry name" value="P-loop containing nucleotide triphosphate hydrolases"/>
    <property type="match status" value="2"/>
</dbReference>
<dbReference type="CDD" id="cd18578">
    <property type="entry name" value="ABC_6TM_Pgp_ABCB1_D2_like"/>
    <property type="match status" value="1"/>
</dbReference>
<feature type="transmembrane region" description="Helical" evidence="11">
    <location>
        <begin position="791"/>
        <end position="817"/>
    </location>
</feature>
<dbReference type="GO" id="GO:0016887">
    <property type="term" value="F:ATP hydrolysis activity"/>
    <property type="evidence" value="ECO:0007669"/>
    <property type="project" value="InterPro"/>
</dbReference>
<dbReference type="Gene3D" id="1.20.1560.10">
    <property type="entry name" value="ABC transporter type 1, transmembrane domain"/>
    <property type="match status" value="1"/>
</dbReference>
<dbReference type="CDD" id="cd03249">
    <property type="entry name" value="ABC_MTABC3_MDL1_MDL2"/>
    <property type="match status" value="2"/>
</dbReference>
<feature type="region of interest" description="Disordered" evidence="10">
    <location>
        <begin position="665"/>
        <end position="687"/>
    </location>
</feature>
<evidence type="ECO:0000256" key="3">
    <source>
        <dbReference type="ARBA" id="ARBA00022448"/>
    </source>
</evidence>
<evidence type="ECO:0000256" key="10">
    <source>
        <dbReference type="SAM" id="MobiDB-lite"/>
    </source>
</evidence>
<evidence type="ECO:0000256" key="6">
    <source>
        <dbReference type="ARBA" id="ARBA00022840"/>
    </source>
</evidence>
<comment type="subcellular location">
    <subcellularLocation>
        <location evidence="1">Cell membrane</location>
        <topology evidence="1">Multi-pass membrane protein</topology>
    </subcellularLocation>
</comment>
<gene>
    <name evidence="14" type="ORF">PBRASI_LOCUS2302</name>
</gene>
<feature type="domain" description="ABC transmembrane type-1" evidence="13">
    <location>
        <begin position="750"/>
        <end position="1038"/>
    </location>
</feature>
<feature type="transmembrane region" description="Helical" evidence="11">
    <location>
        <begin position="870"/>
        <end position="890"/>
    </location>
</feature>
<protein>
    <submittedName>
        <fullName evidence="14">4381_t:CDS:1</fullName>
    </submittedName>
</protein>
<feature type="transmembrane region" description="Helical" evidence="11">
    <location>
        <begin position="746"/>
        <end position="771"/>
    </location>
</feature>
<dbReference type="FunFam" id="1.20.1560.10:FF:000102">
    <property type="entry name" value="ABC multidrug transporter Mdr1"/>
    <property type="match status" value="1"/>
</dbReference>
<dbReference type="SUPFAM" id="SSF52540">
    <property type="entry name" value="P-loop containing nucleoside triphosphate hydrolases"/>
    <property type="match status" value="2"/>
</dbReference>
<dbReference type="GO" id="GO:0005524">
    <property type="term" value="F:ATP binding"/>
    <property type="evidence" value="ECO:0007669"/>
    <property type="project" value="UniProtKB-KW"/>
</dbReference>
<dbReference type="Proteomes" id="UP000789739">
    <property type="component" value="Unassembled WGS sequence"/>
</dbReference>
<feature type="transmembrane region" description="Helical" evidence="11">
    <location>
        <begin position="974"/>
        <end position="994"/>
    </location>
</feature>
<sequence>MASYKQEIEEPSTAHSSNSSETTTIELSNDNTGKLDFEAADKIMTQLHDEKDPKKTPTSDSVESLAITQLFRFADKYDLILITFGSIGAAANGAALPLMTIIFGNIINAFLTFAYTAQSDREHLESAKQTMTHEINRNLVLFLILGASVVVLAYCQMAFWMLSGERQAKRIRNLYYAAIMRQDISWFDKISTGDVTSRISGDVTILQEGISEKVGSIIQYTSTFISGFIIAFTKGWKLSLVLCSVFPLLAVSGFVMAKAMARSTVAGQDAYAAAGAVAEQVISGIRTVTAFGGQQRELNRYIARLNDAYKAGKKKALVSGLGLGAMMGIIFAAYALGFWYGGRLVASSEANGGEVLNVFFAIIIGAFSLGNASPSFSSVGNALGAAANLFAVIDRVPTIDVTSPSGKKLDKSSVKGSIEFKNVTFYYPQRPDVLVLKDFSLTIEAGETVALVGSSGSGKSTIVGLLERYYDPNNGTVYLDGEDLKKINLKSMRTQIGLVGQEPVLFPESIAQNVKWGADPDHTPTIEEVIQACKKANAHEFIDELPNQYDTLVGEKGALLSGGQKQRIAIARALIKDPKILLLDEATSALDTDSERLVQEALDAASHNRTTVVIAHRLSTIKNADKIVVMSKGEILEIGKHDELIARQGAYYSLVKAQELKTKGTTEIDGDEKDDDSSSATASQSEEAITIYDEKRPKAFMRRMSTKASVTKSVKTIDDIKKEEEAVLKDEKTPLARVFKLSSPEWPYLVLGALGSAVNGAIMPLFALVFTQILDVFSKIGDPDGIRRDSAFWAGMFVVLSAVAFLANCAQAGLFTFTGERLTRRLRAMTFAALLKQEIGFFDEEDNNTGALTSKLATDASRVDGLAGSLMGTILQTVSNVLTGLIIAFANGWKMTLVVLAGSPIIAIGGFLELKALAGFGAKTRKAYEQSGQVVQQSVSNIRTIAALSREETFKQLYHEAIVKPHKIAVRGELIAAIGFGASQGLVYYVWSLAFWYGSQLVKNEEYTVKQMNIVLFSVIFMAMALGQMSTFAPNSAKAKLAAISIFRLVDRKSAIDPSLVDENRIRPAPVTGEAQVRNAVFNYPARPGVPILRGLDMVAHSGKTVALVGPSGSGKSSTIALLLRFYDVISGAVNIERHDVKEWNLEYLRSNMALVGQEPVLFDLTIGENIAYGKEGCSQEEIETAAKGANIHNFITSLPDGYDTSTGERGTQLSGGQKQRIAIARALIRNPKVLLLDEATSALDSESESVVQHALDAASKGRTTITIAHRLSTIQGADLILVIKKGKVVEQGKHLELIEQKGLYHDLVNKQTLMKKQG</sequence>
<comment type="caution">
    <text evidence="14">The sequence shown here is derived from an EMBL/GenBank/DDBJ whole genome shotgun (WGS) entry which is preliminary data.</text>
</comment>
<reference evidence="14" key="1">
    <citation type="submission" date="2021-06" db="EMBL/GenBank/DDBJ databases">
        <authorList>
            <person name="Kallberg Y."/>
            <person name="Tangrot J."/>
            <person name="Rosling A."/>
        </authorList>
    </citation>
    <scope>NUCLEOTIDE SEQUENCE</scope>
    <source>
        <strain evidence="14">BR232B</strain>
    </source>
</reference>
<dbReference type="InterPro" id="IPR003439">
    <property type="entry name" value="ABC_transporter-like_ATP-bd"/>
</dbReference>
<feature type="domain" description="ABC transmembrane type-1" evidence="13">
    <location>
        <begin position="84"/>
        <end position="381"/>
    </location>
</feature>
<keyword evidence="15" id="KW-1185">Reference proteome</keyword>
<dbReference type="InterPro" id="IPR003593">
    <property type="entry name" value="AAA+_ATPase"/>
</dbReference>
<dbReference type="InterPro" id="IPR011527">
    <property type="entry name" value="ABC1_TM_dom"/>
</dbReference>
<feature type="transmembrane region" description="Helical" evidence="11">
    <location>
        <begin position="238"/>
        <end position="257"/>
    </location>
</feature>
<keyword evidence="6" id="KW-0067">ATP-binding</keyword>
<evidence type="ECO:0000256" key="7">
    <source>
        <dbReference type="ARBA" id="ARBA00022989"/>
    </source>
</evidence>
<evidence type="ECO:0000256" key="11">
    <source>
        <dbReference type="SAM" id="Phobius"/>
    </source>
</evidence>
<proteinExistence type="inferred from homology"/>
<keyword evidence="7 11" id="KW-1133">Transmembrane helix</keyword>
<dbReference type="FunFam" id="3.40.50.300:FF:000251">
    <property type="entry name" value="ABC transporter B family member 19"/>
    <property type="match status" value="1"/>
</dbReference>
<keyword evidence="9" id="KW-0325">Glycoprotein</keyword>
<evidence type="ECO:0000256" key="2">
    <source>
        <dbReference type="ARBA" id="ARBA00007577"/>
    </source>
</evidence>
<feature type="transmembrane region" description="Helical" evidence="11">
    <location>
        <begin position="79"/>
        <end position="103"/>
    </location>
</feature>
<evidence type="ECO:0000256" key="8">
    <source>
        <dbReference type="ARBA" id="ARBA00023136"/>
    </source>
</evidence>
<dbReference type="PROSITE" id="PS00211">
    <property type="entry name" value="ABC_TRANSPORTER_1"/>
    <property type="match status" value="2"/>
</dbReference>
<comment type="similarity">
    <text evidence="2">Belongs to the ABC transporter superfamily. ABCB family. Multidrug resistance exporter (TC 3.A.1.201) subfamily.</text>
</comment>
<dbReference type="GO" id="GO:0005743">
    <property type="term" value="C:mitochondrial inner membrane"/>
    <property type="evidence" value="ECO:0007669"/>
    <property type="project" value="TreeGrafter"/>
</dbReference>